<dbReference type="AlphaFoldDB" id="B3PGM5"/>
<dbReference type="InterPro" id="IPR005532">
    <property type="entry name" value="SUMF_dom"/>
</dbReference>
<name>B3PGM5_CELJU</name>
<feature type="domain" description="Sulfatase-modifying factor enzyme-like" evidence="2">
    <location>
        <begin position="39"/>
        <end position="284"/>
    </location>
</feature>
<dbReference type="HOGENOM" id="CLU_012431_2_3_6"/>
<evidence type="ECO:0000313" key="4">
    <source>
        <dbReference type="Proteomes" id="UP000001036"/>
    </source>
</evidence>
<dbReference type="PANTHER" id="PTHR23150:SF35">
    <property type="entry name" value="BLL6746 PROTEIN"/>
    <property type="match status" value="1"/>
</dbReference>
<dbReference type="InterPro" id="IPR051043">
    <property type="entry name" value="Sulfatase_Mod_Factor_Kinase"/>
</dbReference>
<dbReference type="InterPro" id="IPR042095">
    <property type="entry name" value="SUMF_sf"/>
</dbReference>
<dbReference type="SUPFAM" id="SSF56436">
    <property type="entry name" value="C-type lectin-like"/>
    <property type="match status" value="1"/>
</dbReference>
<dbReference type="GO" id="GO:0120147">
    <property type="term" value="F:formylglycine-generating oxidase activity"/>
    <property type="evidence" value="ECO:0007669"/>
    <property type="project" value="TreeGrafter"/>
</dbReference>
<keyword evidence="4" id="KW-1185">Reference proteome</keyword>
<proteinExistence type="predicted"/>
<dbReference type="RefSeq" id="WP_012487493.1">
    <property type="nucleotide sequence ID" value="NC_010995.1"/>
</dbReference>
<dbReference type="EMBL" id="CP000934">
    <property type="protein sequence ID" value="ACE84113.1"/>
    <property type="molecule type" value="Genomic_DNA"/>
</dbReference>
<accession>B3PGM5</accession>
<dbReference type="Gene3D" id="3.90.1580.10">
    <property type="entry name" value="paralog of FGE (formylglycine-generating enzyme)"/>
    <property type="match status" value="1"/>
</dbReference>
<dbReference type="STRING" id="498211.CJA_1876"/>
<keyword evidence="1" id="KW-0732">Signal</keyword>
<protein>
    <submittedName>
        <fullName evidence="3">Conserved domain protein</fullName>
    </submittedName>
</protein>
<dbReference type="InterPro" id="IPR016187">
    <property type="entry name" value="CTDL_fold"/>
</dbReference>
<dbReference type="eggNOG" id="COG1262">
    <property type="taxonomic scope" value="Bacteria"/>
</dbReference>
<dbReference type="Proteomes" id="UP000001036">
    <property type="component" value="Chromosome"/>
</dbReference>
<reference evidence="3 4" key="1">
    <citation type="journal article" date="2008" name="J. Bacteriol.">
        <title>Insights into plant cell wall degradation from the genome sequence of the soil bacterium Cellvibrio japonicus.</title>
        <authorList>
            <person name="Deboy R.T."/>
            <person name="Mongodin E.F."/>
            <person name="Fouts D.E."/>
            <person name="Tailford L.E."/>
            <person name="Khouri H."/>
            <person name="Emerson J.B."/>
            <person name="Mohamoud Y."/>
            <person name="Watkins K."/>
            <person name="Henrissat B."/>
            <person name="Gilbert H.J."/>
            <person name="Nelson K.E."/>
        </authorList>
    </citation>
    <scope>NUCLEOTIDE SEQUENCE [LARGE SCALE GENOMIC DNA]</scope>
    <source>
        <strain evidence="3 4">Ueda107</strain>
    </source>
</reference>
<evidence type="ECO:0000313" key="3">
    <source>
        <dbReference type="EMBL" id="ACE84113.1"/>
    </source>
</evidence>
<dbReference type="KEGG" id="cja:CJA_1876"/>
<dbReference type="OrthoDB" id="9768004at2"/>
<feature type="signal peptide" evidence="1">
    <location>
        <begin position="1"/>
        <end position="18"/>
    </location>
</feature>
<evidence type="ECO:0000256" key="1">
    <source>
        <dbReference type="SAM" id="SignalP"/>
    </source>
</evidence>
<organism evidence="3 4">
    <name type="scientific">Cellvibrio japonicus (strain Ueda107)</name>
    <name type="common">Pseudomonas fluorescens subsp. cellulosa</name>
    <dbReference type="NCBI Taxonomy" id="498211"/>
    <lineage>
        <taxon>Bacteria</taxon>
        <taxon>Pseudomonadati</taxon>
        <taxon>Pseudomonadota</taxon>
        <taxon>Gammaproteobacteria</taxon>
        <taxon>Cellvibrionales</taxon>
        <taxon>Cellvibrionaceae</taxon>
        <taxon>Cellvibrio</taxon>
    </lineage>
</organism>
<sequence>MKKIFPVLITLLFMSPHAGIFAAEKFPRPGTLLKDCDVCPEIVVLPAGSYIMGTPDDEIGRQPDEGPQRTVTFAKPFAIGIYPVTAAEWDAFIQATNTPRRSGDTRPGRACTDGKPTYSYSARQPAVCMTFEDTENYVKWLTKKTGKTYRLPSEAEWEYAARAGSTGPFPFPFDEEGVYKINKNANTYGHADGYEYTSPVGSYPPNKFGLFDMHGNVHERLMDCVNDSYDNAPTDGSPWMEGDCDERIMRGNDWIEPPIFSRSGNRNSRPVGLVGDWLGLRVVREL</sequence>
<dbReference type="PANTHER" id="PTHR23150">
    <property type="entry name" value="SULFATASE MODIFYING FACTOR 1, 2"/>
    <property type="match status" value="1"/>
</dbReference>
<feature type="chain" id="PRO_5002796586" evidence="1">
    <location>
        <begin position="19"/>
        <end position="286"/>
    </location>
</feature>
<evidence type="ECO:0000259" key="2">
    <source>
        <dbReference type="Pfam" id="PF03781"/>
    </source>
</evidence>
<gene>
    <name evidence="3" type="ordered locus">CJA_1876</name>
</gene>
<dbReference type="Pfam" id="PF03781">
    <property type="entry name" value="FGE-sulfatase"/>
    <property type="match status" value="1"/>
</dbReference>